<organism evidence="1 2">
    <name type="scientific">Trichonephila inaurata madagascariensis</name>
    <dbReference type="NCBI Taxonomy" id="2747483"/>
    <lineage>
        <taxon>Eukaryota</taxon>
        <taxon>Metazoa</taxon>
        <taxon>Ecdysozoa</taxon>
        <taxon>Arthropoda</taxon>
        <taxon>Chelicerata</taxon>
        <taxon>Arachnida</taxon>
        <taxon>Araneae</taxon>
        <taxon>Araneomorphae</taxon>
        <taxon>Entelegynae</taxon>
        <taxon>Araneoidea</taxon>
        <taxon>Nephilidae</taxon>
        <taxon>Trichonephila</taxon>
        <taxon>Trichonephila inaurata</taxon>
    </lineage>
</organism>
<name>A0A8X7BU83_9ARAC</name>
<sequence>MRLSRGSASLAALASSGQGWEGPLVMSKDRRTFKLLEGRFHHLSTTNDELINYFKPEDADRKYNSSEDYRDKVNRCKYKTTKCLKARRLDDSSHNFNSQSQSTYFSYKERINLRLPKLCIRKFSGDICGWLSFWNSFETDIHKNDSLDDVDKFNYLKTH</sequence>
<dbReference type="AlphaFoldDB" id="A0A8X7BU83"/>
<dbReference type="EMBL" id="BMAV01003628">
    <property type="protein sequence ID" value="GFY43353.1"/>
    <property type="molecule type" value="Genomic_DNA"/>
</dbReference>
<evidence type="ECO:0000313" key="2">
    <source>
        <dbReference type="Proteomes" id="UP000886998"/>
    </source>
</evidence>
<dbReference type="InterPro" id="IPR005312">
    <property type="entry name" value="DUF1759"/>
</dbReference>
<accession>A0A8X7BU83</accession>
<evidence type="ECO:0000313" key="1">
    <source>
        <dbReference type="EMBL" id="GFY43353.1"/>
    </source>
</evidence>
<dbReference type="Pfam" id="PF03564">
    <property type="entry name" value="DUF1759"/>
    <property type="match status" value="1"/>
</dbReference>
<comment type="caution">
    <text evidence="1">The sequence shown here is derived from an EMBL/GenBank/DDBJ whole genome shotgun (WGS) entry which is preliminary data.</text>
</comment>
<reference evidence="1" key="1">
    <citation type="submission" date="2020-08" db="EMBL/GenBank/DDBJ databases">
        <title>Multicomponent nature underlies the extraordinary mechanical properties of spider dragline silk.</title>
        <authorList>
            <person name="Kono N."/>
            <person name="Nakamura H."/>
            <person name="Mori M."/>
            <person name="Yoshida Y."/>
            <person name="Ohtoshi R."/>
            <person name="Malay A.D."/>
            <person name="Moran D.A.P."/>
            <person name="Tomita M."/>
            <person name="Numata K."/>
            <person name="Arakawa K."/>
        </authorList>
    </citation>
    <scope>NUCLEOTIDE SEQUENCE</scope>
</reference>
<dbReference type="Proteomes" id="UP000886998">
    <property type="component" value="Unassembled WGS sequence"/>
</dbReference>
<keyword evidence="2" id="KW-1185">Reference proteome</keyword>
<protein>
    <submittedName>
        <fullName evidence="1">DUF1758 domain-containing protein</fullName>
    </submittedName>
</protein>
<dbReference type="OrthoDB" id="6436367at2759"/>
<proteinExistence type="predicted"/>
<gene>
    <name evidence="1" type="primary">AVEN_31496_1</name>
    <name evidence="1" type="ORF">TNIN_449991</name>
</gene>